<gene>
    <name evidence="1" type="ORF">ACFSJD_27150</name>
</gene>
<comment type="caution">
    <text evidence="1">The sequence shown here is derived from an EMBL/GenBank/DDBJ whole genome shotgun (WGS) entry which is preliminary data.</text>
</comment>
<accession>A0ABW4F067</accession>
<dbReference type="Proteomes" id="UP001597114">
    <property type="component" value="Unassembled WGS sequence"/>
</dbReference>
<proteinExistence type="predicted"/>
<evidence type="ECO:0000313" key="1">
    <source>
        <dbReference type="EMBL" id="MFD1521206.1"/>
    </source>
</evidence>
<keyword evidence="2" id="KW-1185">Reference proteome</keyword>
<reference evidence="2" key="1">
    <citation type="journal article" date="2019" name="Int. J. Syst. Evol. Microbiol.">
        <title>The Global Catalogue of Microorganisms (GCM) 10K type strain sequencing project: providing services to taxonomists for standard genome sequencing and annotation.</title>
        <authorList>
            <consortium name="The Broad Institute Genomics Platform"/>
            <consortium name="The Broad Institute Genome Sequencing Center for Infectious Disease"/>
            <person name="Wu L."/>
            <person name="Ma J."/>
        </authorList>
    </citation>
    <scope>NUCLEOTIDE SEQUENCE [LARGE SCALE GENOMIC DNA]</scope>
    <source>
        <strain evidence="2">CCM 7043</strain>
    </source>
</reference>
<sequence length="89" mass="9818">MRSVLGEKRDHIGRAAVRAARHPLPWLNQPSGGENHVTDANGRPVYDGFNAAEMFRLYAVEAQAGRSERSAGTHVPGTRWVRRLLRGAS</sequence>
<organism evidence="1 2">
    <name type="scientific">Pseudonocardia yunnanensis</name>
    <dbReference type="NCBI Taxonomy" id="58107"/>
    <lineage>
        <taxon>Bacteria</taxon>
        <taxon>Bacillati</taxon>
        <taxon>Actinomycetota</taxon>
        <taxon>Actinomycetes</taxon>
        <taxon>Pseudonocardiales</taxon>
        <taxon>Pseudonocardiaceae</taxon>
        <taxon>Pseudonocardia</taxon>
    </lineage>
</organism>
<protein>
    <submittedName>
        <fullName evidence="1">Uncharacterized protein</fullName>
    </submittedName>
</protein>
<evidence type="ECO:0000313" key="2">
    <source>
        <dbReference type="Proteomes" id="UP001597114"/>
    </source>
</evidence>
<name>A0ABW4F067_9PSEU</name>
<dbReference type="EMBL" id="JBHUCO010000031">
    <property type="protein sequence ID" value="MFD1521206.1"/>
    <property type="molecule type" value="Genomic_DNA"/>
</dbReference>
<dbReference type="RefSeq" id="WP_344722046.1">
    <property type="nucleotide sequence ID" value="NZ_BAAAUS010000008.1"/>
</dbReference>